<dbReference type="EMBL" id="JAAGAX010000003">
    <property type="protein sequence ID" value="KAF2319341.1"/>
    <property type="molecule type" value="Genomic_DNA"/>
</dbReference>
<feature type="compositionally biased region" description="Basic and acidic residues" evidence="2">
    <location>
        <begin position="180"/>
        <end position="195"/>
    </location>
</feature>
<dbReference type="PANTHER" id="PTHR31669">
    <property type="entry name" value="PROTEIN FAR1-RELATED SEQUENCE 10-RELATED"/>
    <property type="match status" value="1"/>
</dbReference>
<accession>A0A6A6MZT6</accession>
<dbReference type="GO" id="GO:0008270">
    <property type="term" value="F:zinc ion binding"/>
    <property type="evidence" value="ECO:0007669"/>
    <property type="project" value="UniProtKB-UniRule"/>
</dbReference>
<comment type="caution">
    <text evidence="3">The sequence shown here is derived from an EMBL/GenBank/DDBJ whole genome shotgun (WGS) entry which is preliminary data.</text>
</comment>
<dbReference type="GO" id="GO:0005634">
    <property type="term" value="C:nucleus"/>
    <property type="evidence" value="ECO:0007669"/>
    <property type="project" value="UniProtKB-SubCell"/>
</dbReference>
<gene>
    <name evidence="3" type="ORF">GH714_014919</name>
</gene>
<proteinExistence type="inferred from homology"/>
<comment type="similarity">
    <text evidence="1">Belongs to the FHY3/FAR1 family.</text>
</comment>
<evidence type="ECO:0000313" key="4">
    <source>
        <dbReference type="Proteomes" id="UP000467840"/>
    </source>
</evidence>
<name>A0A6A6MZT6_HEVBR</name>
<sequence>MHAYFDGFVNSRSTLKQFVEQYKIAMRDKNEKELQAEHKSRYTVIKCKSHFRFEKQFQRCFTNSMFKQVQDEIQRIMYYHVLPPNADDNVIDPPLGVEVFMVREKSLINHCEAMIAHIKEELLNFDIVDDYKGGHTGNTNVSDSAKQIDGVESEGNEPNVRDPQVTQSRDRPYINRLRSHREVNRRNTPTRDTDVRSSGGDDGGGRGNTGGRGRNFRRIS</sequence>
<keyword evidence="1" id="KW-0863">Zinc-finger</keyword>
<evidence type="ECO:0000256" key="1">
    <source>
        <dbReference type="RuleBase" id="RU367018"/>
    </source>
</evidence>
<feature type="region of interest" description="Disordered" evidence="2">
    <location>
        <begin position="137"/>
        <end position="220"/>
    </location>
</feature>
<keyword evidence="1" id="KW-0479">Metal-binding</keyword>
<evidence type="ECO:0000313" key="3">
    <source>
        <dbReference type="EMBL" id="KAF2319341.1"/>
    </source>
</evidence>
<feature type="compositionally biased region" description="Gly residues" evidence="2">
    <location>
        <begin position="200"/>
        <end position="213"/>
    </location>
</feature>
<dbReference type="PANTHER" id="PTHR31669:SF283">
    <property type="entry name" value="PROTEIN FAR1-RELATED SEQUENCE"/>
    <property type="match status" value="1"/>
</dbReference>
<dbReference type="Proteomes" id="UP000467840">
    <property type="component" value="Chromosome 10"/>
</dbReference>
<organism evidence="3 4">
    <name type="scientific">Hevea brasiliensis</name>
    <name type="common">Para rubber tree</name>
    <name type="synonym">Siphonia brasiliensis</name>
    <dbReference type="NCBI Taxonomy" id="3981"/>
    <lineage>
        <taxon>Eukaryota</taxon>
        <taxon>Viridiplantae</taxon>
        <taxon>Streptophyta</taxon>
        <taxon>Embryophyta</taxon>
        <taxon>Tracheophyta</taxon>
        <taxon>Spermatophyta</taxon>
        <taxon>Magnoliopsida</taxon>
        <taxon>eudicotyledons</taxon>
        <taxon>Gunneridae</taxon>
        <taxon>Pentapetalae</taxon>
        <taxon>rosids</taxon>
        <taxon>fabids</taxon>
        <taxon>Malpighiales</taxon>
        <taxon>Euphorbiaceae</taxon>
        <taxon>Crotonoideae</taxon>
        <taxon>Micrandreae</taxon>
        <taxon>Hevea</taxon>
    </lineage>
</organism>
<reference evidence="3 4" key="1">
    <citation type="journal article" date="2020" name="Mol. Plant">
        <title>The Chromosome-Based Rubber Tree Genome Provides New Insights into Spurge Genome Evolution and Rubber Biosynthesis.</title>
        <authorList>
            <person name="Liu J."/>
            <person name="Shi C."/>
            <person name="Shi C.C."/>
            <person name="Li W."/>
            <person name="Zhang Q.J."/>
            <person name="Zhang Y."/>
            <person name="Li K."/>
            <person name="Lu H.F."/>
            <person name="Shi C."/>
            <person name="Zhu S.T."/>
            <person name="Xiao Z.Y."/>
            <person name="Nan H."/>
            <person name="Yue Y."/>
            <person name="Zhu X.G."/>
            <person name="Wu Y."/>
            <person name="Hong X.N."/>
            <person name="Fan G.Y."/>
            <person name="Tong Y."/>
            <person name="Zhang D."/>
            <person name="Mao C.L."/>
            <person name="Liu Y.L."/>
            <person name="Hao S.J."/>
            <person name="Liu W.Q."/>
            <person name="Lv M.Q."/>
            <person name="Zhang H.B."/>
            <person name="Liu Y."/>
            <person name="Hu-Tang G.R."/>
            <person name="Wang J.P."/>
            <person name="Wang J.H."/>
            <person name="Sun Y.H."/>
            <person name="Ni S.B."/>
            <person name="Chen W.B."/>
            <person name="Zhang X.C."/>
            <person name="Jiao Y.N."/>
            <person name="Eichler E.E."/>
            <person name="Li G.H."/>
            <person name="Liu X."/>
            <person name="Gao L.Z."/>
        </authorList>
    </citation>
    <scope>NUCLEOTIDE SEQUENCE [LARGE SCALE GENOMIC DNA]</scope>
    <source>
        <strain evidence="4">cv. GT1</strain>
        <tissue evidence="3">Leaf</tissue>
    </source>
</reference>
<comment type="function">
    <text evidence="1">Putative transcription activator involved in regulating light control of development.</text>
</comment>
<dbReference type="InterPro" id="IPR031052">
    <property type="entry name" value="FHY3/FAR1"/>
</dbReference>
<protein>
    <recommendedName>
        <fullName evidence="1">Protein FAR1-RELATED SEQUENCE</fullName>
    </recommendedName>
</protein>
<evidence type="ECO:0000256" key="2">
    <source>
        <dbReference type="SAM" id="MobiDB-lite"/>
    </source>
</evidence>
<keyword evidence="1" id="KW-0539">Nucleus</keyword>
<keyword evidence="1" id="KW-0862">Zinc</keyword>
<dbReference type="AlphaFoldDB" id="A0A6A6MZT6"/>
<keyword evidence="4" id="KW-1185">Reference proteome</keyword>
<dbReference type="GO" id="GO:0006355">
    <property type="term" value="P:regulation of DNA-templated transcription"/>
    <property type="evidence" value="ECO:0007669"/>
    <property type="project" value="UniProtKB-UniRule"/>
</dbReference>
<comment type="subcellular location">
    <subcellularLocation>
        <location evidence="1">Nucleus</location>
    </subcellularLocation>
</comment>